<protein>
    <submittedName>
        <fullName evidence="1">Uncharacterized protein</fullName>
    </submittedName>
</protein>
<name>A0A369BPB8_9BACL</name>
<dbReference type="AlphaFoldDB" id="A0A369BPB8"/>
<accession>A0A369BPB8</accession>
<gene>
    <name evidence="1" type="ORF">DFP94_101504</name>
</gene>
<evidence type="ECO:0000313" key="2">
    <source>
        <dbReference type="Proteomes" id="UP000253090"/>
    </source>
</evidence>
<sequence length="306" mass="33520">MTIQYREVKRKANVGERIKIVNAGLSFGHYKNGDTLTIVKLDKDGNALFPVKRGEGNPDGLFFASQHEYVVLEPIAQETSGSANLPEAFALFMRENAAAVRKYLDEIETPTVADVVTEPKPLTRSQVIELAKADIAELLRIGRDICGRLPEGTALHHTFYTAEFYVNREKRAVTALVSTTGFGGKVNRRNVAKATAKAAPDDVFHAEIGKAISLRRALGLSVPDEYVNAPKPDEPRVGAKVYAHTLSGEPYGIKTIERMRPELDGEKFGNYAANFVGDCGFLADKQYEVIDDTDVDYGASAERIAA</sequence>
<keyword evidence="2" id="KW-1185">Reference proteome</keyword>
<proteinExistence type="predicted"/>
<dbReference type="Proteomes" id="UP000253090">
    <property type="component" value="Unassembled WGS sequence"/>
</dbReference>
<reference evidence="1 2" key="1">
    <citation type="submission" date="2018-07" db="EMBL/GenBank/DDBJ databases">
        <title>Genomic Encyclopedia of Type Strains, Phase III (KMG-III): the genomes of soil and plant-associated and newly described type strains.</title>
        <authorList>
            <person name="Whitman W."/>
        </authorList>
    </citation>
    <scope>NUCLEOTIDE SEQUENCE [LARGE SCALE GENOMIC DNA]</scope>
    <source>
        <strain evidence="1 2">CECT 8333</strain>
    </source>
</reference>
<dbReference type="RefSeq" id="WP_114494857.1">
    <property type="nucleotide sequence ID" value="NZ_QPJW01000001.1"/>
</dbReference>
<evidence type="ECO:0000313" key="1">
    <source>
        <dbReference type="EMBL" id="RCX22915.1"/>
    </source>
</evidence>
<organism evidence="1 2">
    <name type="scientific">Fontibacillus phaseoli</name>
    <dbReference type="NCBI Taxonomy" id="1416533"/>
    <lineage>
        <taxon>Bacteria</taxon>
        <taxon>Bacillati</taxon>
        <taxon>Bacillota</taxon>
        <taxon>Bacilli</taxon>
        <taxon>Bacillales</taxon>
        <taxon>Paenibacillaceae</taxon>
        <taxon>Fontibacillus</taxon>
    </lineage>
</organism>
<dbReference type="EMBL" id="QPJW01000001">
    <property type="protein sequence ID" value="RCX22915.1"/>
    <property type="molecule type" value="Genomic_DNA"/>
</dbReference>
<dbReference type="OrthoDB" id="2589702at2"/>
<comment type="caution">
    <text evidence="1">The sequence shown here is derived from an EMBL/GenBank/DDBJ whole genome shotgun (WGS) entry which is preliminary data.</text>
</comment>